<evidence type="ECO:0000256" key="4">
    <source>
        <dbReference type="ARBA" id="ARBA00022692"/>
    </source>
</evidence>
<gene>
    <name evidence="9" type="ORF">EQG66_11275</name>
</gene>
<keyword evidence="9" id="KW-0378">Hydrolase</keyword>
<keyword evidence="10" id="KW-1185">Reference proteome</keyword>
<comment type="subcellular location">
    <subcellularLocation>
        <location evidence="1">Membrane</location>
        <topology evidence="1">Multi-pass membrane protein</topology>
    </subcellularLocation>
</comment>
<reference evidence="10" key="1">
    <citation type="submission" date="2019-01" db="EMBL/GenBank/DDBJ databases">
        <title>Cytophagaceae bacterium strain CAR-16.</title>
        <authorList>
            <person name="Chen W.-M."/>
        </authorList>
    </citation>
    <scope>NUCLEOTIDE SEQUENCE [LARGE SCALE GENOMIC DNA]</scope>
    <source>
        <strain evidence="10">CHR27</strain>
    </source>
</reference>
<feature type="transmembrane region" description="Helical" evidence="7">
    <location>
        <begin position="198"/>
        <end position="220"/>
    </location>
</feature>
<dbReference type="InterPro" id="IPR022764">
    <property type="entry name" value="Peptidase_S54_rhomboid_dom"/>
</dbReference>
<comment type="caution">
    <text evidence="9">The sequence shown here is derived from an EMBL/GenBank/DDBJ whole genome shotgun (WGS) entry which is preliminary data.</text>
</comment>
<feature type="domain" description="Peptidase S54 rhomboid" evidence="8">
    <location>
        <begin position="71"/>
        <end position="219"/>
    </location>
</feature>
<protein>
    <submittedName>
        <fullName evidence="9">Rhomboid family intramembrane serine protease</fullName>
    </submittedName>
</protein>
<dbReference type="InterPro" id="IPR035952">
    <property type="entry name" value="Rhomboid-like_sf"/>
</dbReference>
<keyword evidence="6 7" id="KW-0472">Membrane</keyword>
<dbReference type="Pfam" id="PF01694">
    <property type="entry name" value="Rhomboid"/>
    <property type="match status" value="1"/>
</dbReference>
<feature type="transmembrane region" description="Helical" evidence="7">
    <location>
        <begin position="130"/>
        <end position="149"/>
    </location>
</feature>
<dbReference type="RefSeq" id="WP_129404693.1">
    <property type="nucleotide sequence ID" value="NZ_SBKP01000011.1"/>
</dbReference>
<evidence type="ECO:0000256" key="1">
    <source>
        <dbReference type="ARBA" id="ARBA00004141"/>
    </source>
</evidence>
<evidence type="ECO:0000256" key="6">
    <source>
        <dbReference type="ARBA" id="ARBA00023136"/>
    </source>
</evidence>
<feature type="transmembrane region" description="Helical" evidence="7">
    <location>
        <begin position="169"/>
        <end position="192"/>
    </location>
</feature>
<dbReference type="GO" id="GO:0016020">
    <property type="term" value="C:membrane"/>
    <property type="evidence" value="ECO:0007669"/>
    <property type="project" value="UniProtKB-SubCell"/>
</dbReference>
<proteinExistence type="predicted"/>
<feature type="transmembrane region" description="Helical" evidence="7">
    <location>
        <begin position="9"/>
        <end position="30"/>
    </location>
</feature>
<accession>A0A4Q1KEN4</accession>
<keyword evidence="4 7" id="KW-0812">Transmembrane</keyword>
<evidence type="ECO:0000259" key="8">
    <source>
        <dbReference type="Pfam" id="PF01694"/>
    </source>
</evidence>
<sequence>MRPTTSSSAFASTVGQIAVVTVIAFVVARISGYDAALSYAAGFIPARIAQPDLLAQADLAIPIVPVLLTPLSSALLHGGWLHLGFNILMLVFCGRQVEQVLGGRLILTLYGAGAYAAAAGQWALGPDMPVPMIGASGAISAVIGAYALLFGSREVKAWGPFSASALRMLWLGAGWTVLQFLIGIASSAGSMGLGTGGAAVAVGAHVGGFVAGLLLTRPLLMIRFGRRPKAV</sequence>
<evidence type="ECO:0000256" key="2">
    <source>
        <dbReference type="ARBA" id="ARBA00022475"/>
    </source>
</evidence>
<dbReference type="GO" id="GO:0004252">
    <property type="term" value="F:serine-type endopeptidase activity"/>
    <property type="evidence" value="ECO:0007669"/>
    <property type="project" value="InterPro"/>
</dbReference>
<dbReference type="EMBL" id="SBKP01000011">
    <property type="protein sequence ID" value="RXR27665.1"/>
    <property type="molecule type" value="Genomic_DNA"/>
</dbReference>
<organism evidence="9 10">
    <name type="scientific">Sphingobium fluviale</name>
    <dbReference type="NCBI Taxonomy" id="2506423"/>
    <lineage>
        <taxon>Bacteria</taxon>
        <taxon>Pseudomonadati</taxon>
        <taxon>Pseudomonadota</taxon>
        <taxon>Alphaproteobacteria</taxon>
        <taxon>Sphingomonadales</taxon>
        <taxon>Sphingomonadaceae</taxon>
        <taxon>Sphingobium</taxon>
    </lineage>
</organism>
<evidence type="ECO:0000256" key="5">
    <source>
        <dbReference type="ARBA" id="ARBA00022989"/>
    </source>
</evidence>
<dbReference type="OrthoDB" id="9813074at2"/>
<dbReference type="Gene3D" id="1.20.1540.10">
    <property type="entry name" value="Rhomboid-like"/>
    <property type="match status" value="1"/>
</dbReference>
<keyword evidence="5 7" id="KW-1133">Transmembrane helix</keyword>
<evidence type="ECO:0000256" key="7">
    <source>
        <dbReference type="SAM" id="Phobius"/>
    </source>
</evidence>
<dbReference type="AlphaFoldDB" id="A0A4Q1KEN4"/>
<name>A0A4Q1KEN4_9SPHN</name>
<evidence type="ECO:0000256" key="3">
    <source>
        <dbReference type="ARBA" id="ARBA00022519"/>
    </source>
</evidence>
<keyword evidence="2" id="KW-1003">Cell membrane</keyword>
<feature type="transmembrane region" description="Helical" evidence="7">
    <location>
        <begin position="105"/>
        <end position="124"/>
    </location>
</feature>
<dbReference type="PANTHER" id="PTHR43066">
    <property type="entry name" value="RHOMBOID-RELATED PROTEIN"/>
    <property type="match status" value="1"/>
</dbReference>
<dbReference type="SUPFAM" id="SSF144091">
    <property type="entry name" value="Rhomboid-like"/>
    <property type="match status" value="1"/>
</dbReference>
<dbReference type="PANTHER" id="PTHR43066:SF26">
    <property type="entry name" value="RHOMBOID PROTEASE GLPG"/>
    <property type="match status" value="1"/>
</dbReference>
<dbReference type="GO" id="GO:0006508">
    <property type="term" value="P:proteolysis"/>
    <property type="evidence" value="ECO:0007669"/>
    <property type="project" value="UniProtKB-KW"/>
</dbReference>
<evidence type="ECO:0000313" key="9">
    <source>
        <dbReference type="EMBL" id="RXR27665.1"/>
    </source>
</evidence>
<keyword evidence="9" id="KW-0645">Protease</keyword>
<evidence type="ECO:0000313" key="10">
    <source>
        <dbReference type="Proteomes" id="UP000290958"/>
    </source>
</evidence>
<keyword evidence="3" id="KW-0997">Cell inner membrane</keyword>
<dbReference type="Proteomes" id="UP000290958">
    <property type="component" value="Unassembled WGS sequence"/>
</dbReference>